<feature type="compositionally biased region" description="Acidic residues" evidence="1">
    <location>
        <begin position="60"/>
        <end position="77"/>
    </location>
</feature>
<proteinExistence type="predicted"/>
<reference evidence="2 3" key="1">
    <citation type="submission" date="2016-06" db="EMBL/GenBank/DDBJ databases">
        <title>Complete genome sequences of Bordetella bronchialis and Bordetella flabilis.</title>
        <authorList>
            <person name="LiPuma J.J."/>
            <person name="Spilker T."/>
        </authorList>
    </citation>
    <scope>NUCLEOTIDE SEQUENCE [LARGE SCALE GENOMIC DNA]</scope>
    <source>
        <strain evidence="2 3">AU17976</strain>
    </source>
</reference>
<protein>
    <submittedName>
        <fullName evidence="2">Uncharacterized protein</fullName>
    </submittedName>
</protein>
<name>A0A193FT28_9BORD</name>
<dbReference type="AlphaFoldDB" id="A0A193FT28"/>
<evidence type="ECO:0000313" key="3">
    <source>
        <dbReference type="Proteomes" id="UP000092213"/>
    </source>
</evidence>
<feature type="compositionally biased region" description="Basic and acidic residues" evidence="1">
    <location>
        <begin position="78"/>
        <end position="88"/>
    </location>
</feature>
<feature type="region of interest" description="Disordered" evidence="1">
    <location>
        <begin position="14"/>
        <end position="88"/>
    </location>
</feature>
<feature type="compositionally biased region" description="Basic and acidic residues" evidence="1">
    <location>
        <begin position="19"/>
        <end position="59"/>
    </location>
</feature>
<dbReference type="RefSeq" id="WP_066668493.1">
    <property type="nucleotide sequence ID" value="NZ_CP016171.1"/>
</dbReference>
<dbReference type="EMBL" id="CP016171">
    <property type="protein sequence ID" value="ANN70907.1"/>
    <property type="molecule type" value="Genomic_DNA"/>
</dbReference>
<dbReference type="Proteomes" id="UP000092213">
    <property type="component" value="Chromosome"/>
</dbReference>
<evidence type="ECO:0000313" key="2">
    <source>
        <dbReference type="EMBL" id="ANN70907.1"/>
    </source>
</evidence>
<gene>
    <name evidence="2" type="ORF">BAU08_05795</name>
</gene>
<dbReference type="STRING" id="463025.BAU08_05795"/>
<organism evidence="2 3">
    <name type="scientific">Bordetella bronchialis</name>
    <dbReference type="NCBI Taxonomy" id="463025"/>
    <lineage>
        <taxon>Bacteria</taxon>
        <taxon>Pseudomonadati</taxon>
        <taxon>Pseudomonadota</taxon>
        <taxon>Betaproteobacteria</taxon>
        <taxon>Burkholderiales</taxon>
        <taxon>Alcaligenaceae</taxon>
        <taxon>Bordetella</taxon>
    </lineage>
</organism>
<accession>A0A193FT28</accession>
<sequence length="181" mass="19276">MSKKSLVAPFASLLGIGRARAEDAPADDDERKQRPDESDEDYAKRMEEMDDDEARRAEDDKPDEDAAAEDDDEDDKKDDDAKAARAQERARCARIIAHGIKVGAVRQAGVFAFDTSMSAQSAIAALDAGRAESPAARKPGLAERMAAARTPNPGAGGAGGAQLTRAQQIVLAGKKRRGEQV</sequence>
<evidence type="ECO:0000256" key="1">
    <source>
        <dbReference type="SAM" id="MobiDB-lite"/>
    </source>
</evidence>